<dbReference type="Proteomes" id="UP000018958">
    <property type="component" value="Unassembled WGS sequence"/>
</dbReference>
<evidence type="ECO:0000313" key="2">
    <source>
        <dbReference type="EMBL" id="ETP09820.1"/>
    </source>
</evidence>
<protein>
    <recommendedName>
        <fullName evidence="4">Zn(2)-C6 fungal-type domain-containing protein</fullName>
    </recommendedName>
</protein>
<evidence type="ECO:0000256" key="1">
    <source>
        <dbReference type="SAM" id="MobiDB-lite"/>
    </source>
</evidence>
<dbReference type="OrthoDB" id="145649at2759"/>
<accession>W2WGV8</accession>
<evidence type="ECO:0000313" key="3">
    <source>
        <dbReference type="Proteomes" id="UP000018958"/>
    </source>
</evidence>
<reference evidence="2 3" key="1">
    <citation type="submission" date="2013-11" db="EMBL/GenBank/DDBJ databases">
        <title>The Genome Sequence of Phytophthora parasitica CJ01A1.</title>
        <authorList>
            <consortium name="The Broad Institute Genomics Platform"/>
            <person name="Russ C."/>
            <person name="Tyler B."/>
            <person name="Panabieres F."/>
            <person name="Shan W."/>
            <person name="Tripathy S."/>
            <person name="Grunwald N."/>
            <person name="Machado M."/>
            <person name="Johnson C.S."/>
            <person name="Walker B."/>
            <person name="Young S.K."/>
            <person name="Zeng Q."/>
            <person name="Gargeya S."/>
            <person name="Fitzgerald M."/>
            <person name="Haas B."/>
            <person name="Abouelleil A."/>
            <person name="Allen A.W."/>
            <person name="Alvarado L."/>
            <person name="Arachchi H.M."/>
            <person name="Berlin A.M."/>
            <person name="Chapman S.B."/>
            <person name="Gainer-Dewar J."/>
            <person name="Goldberg J."/>
            <person name="Griggs A."/>
            <person name="Gujja S."/>
            <person name="Hansen M."/>
            <person name="Howarth C."/>
            <person name="Imamovic A."/>
            <person name="Ireland A."/>
            <person name="Larimer J."/>
            <person name="McCowan C."/>
            <person name="Murphy C."/>
            <person name="Pearson M."/>
            <person name="Poon T.W."/>
            <person name="Priest M."/>
            <person name="Roberts A."/>
            <person name="Saif S."/>
            <person name="Shea T."/>
            <person name="Sisk P."/>
            <person name="Sykes S."/>
            <person name="Wortman J."/>
            <person name="Nusbaum C."/>
            <person name="Birren B."/>
        </authorList>
    </citation>
    <scope>NUCLEOTIDE SEQUENCE [LARGE SCALE GENOMIC DNA]</scope>
    <source>
        <strain evidence="2 3">CJ01A1</strain>
    </source>
</reference>
<organism evidence="2 3">
    <name type="scientific">Phytophthora nicotianae CJ01A1</name>
    <dbReference type="NCBI Taxonomy" id="1317063"/>
    <lineage>
        <taxon>Eukaryota</taxon>
        <taxon>Sar</taxon>
        <taxon>Stramenopiles</taxon>
        <taxon>Oomycota</taxon>
        <taxon>Peronosporomycetes</taxon>
        <taxon>Peronosporales</taxon>
        <taxon>Peronosporaceae</taxon>
        <taxon>Phytophthora</taxon>
    </lineage>
</organism>
<dbReference type="AlphaFoldDB" id="W2WGV8"/>
<sequence length="258" mass="28302">MVSSTDNTANKTDKFIDNSTETTRTSAQSPSAVPLNSLEIPSPPVTDPPATHSSLAPGLPRSTNFQSPSSTHEVAAVSTQQHNRPCPADSGLNTIECFAITSLPTTMTHDHFHKLRELAKSIPNSNAKWERICAVCKSYYPNLPLSTNALRCRLKEKKVALKVAASMPTQSIKPQKRSRETSCSSCRQRKKRCGDLTVNPHCTRPQSGSRAQHCPPLQRVGQWRFTTGPVSSYSTPFPGQIAKVTKQGAKDKRQGYFK</sequence>
<feature type="region of interest" description="Disordered" evidence="1">
    <location>
        <begin position="1"/>
        <end position="70"/>
    </location>
</feature>
<feature type="compositionally biased region" description="Polar residues" evidence="1">
    <location>
        <begin position="1"/>
        <end position="10"/>
    </location>
</feature>
<gene>
    <name evidence="2" type="ORF">F441_14360</name>
</gene>
<evidence type="ECO:0008006" key="4">
    <source>
        <dbReference type="Google" id="ProtNLM"/>
    </source>
</evidence>
<feature type="compositionally biased region" description="Polar residues" evidence="1">
    <location>
        <begin position="17"/>
        <end position="31"/>
    </location>
</feature>
<dbReference type="EMBL" id="ANIX01002822">
    <property type="protein sequence ID" value="ETP09820.1"/>
    <property type="molecule type" value="Genomic_DNA"/>
</dbReference>
<comment type="caution">
    <text evidence="2">The sequence shown here is derived from an EMBL/GenBank/DDBJ whole genome shotgun (WGS) entry which is preliminary data.</text>
</comment>
<feature type="compositionally biased region" description="Polar residues" evidence="1">
    <location>
        <begin position="61"/>
        <end position="70"/>
    </location>
</feature>
<proteinExistence type="predicted"/>
<name>W2WGV8_PHYNI</name>